<proteinExistence type="predicted"/>
<gene>
    <name evidence="2" type="ORF">CCMP2556_LOCUS50619</name>
</gene>
<reference evidence="2 3" key="1">
    <citation type="submission" date="2024-02" db="EMBL/GenBank/DDBJ databases">
        <authorList>
            <person name="Chen Y."/>
            <person name="Shah S."/>
            <person name="Dougan E. K."/>
            <person name="Thang M."/>
            <person name="Chan C."/>
        </authorList>
    </citation>
    <scope>NUCLEOTIDE SEQUENCE [LARGE SCALE GENOMIC DNA]</scope>
</reference>
<dbReference type="PROSITE" id="PS51257">
    <property type="entry name" value="PROKAR_LIPOPROTEIN"/>
    <property type="match status" value="1"/>
</dbReference>
<keyword evidence="1" id="KW-0732">Signal</keyword>
<name>A0ABP0S8J1_9DINO</name>
<evidence type="ECO:0000256" key="1">
    <source>
        <dbReference type="SAM" id="SignalP"/>
    </source>
</evidence>
<accession>A0ABP0S8J1</accession>
<feature type="signal peptide" evidence="1">
    <location>
        <begin position="1"/>
        <end position="16"/>
    </location>
</feature>
<keyword evidence="3" id="KW-1185">Reference proteome</keyword>
<sequence length="306" mass="32696">MHRSWTILLLASSACAEFLSAGNATARNLAQCHDCGVCVCVPKGTCDYCNGMGGKAKVTKTYNVGGSAGSAGAWSGGGPELVNCGVCKYVPRSSCQYCSGQGGPASVDSVVASGALAHWPSMLTLSAVALTREIELLDFDDVMELKDSLKLGDHGEFVVQRRLELADGSVVVEPQDQLLPEASLEGFKRRSELDDVELPARFRFRFVGCMTQGFRRAWRSLDHDAAVLCMILTAEGSSEVLYSGSSILAAIAPPMVKMGEQIAFCPAQGSANSQMVLAGWKPACQIHWAFLHGPLPRSQLVFGEWQ</sequence>
<evidence type="ECO:0000313" key="2">
    <source>
        <dbReference type="EMBL" id="CAK9108685.1"/>
    </source>
</evidence>
<dbReference type="Proteomes" id="UP001642484">
    <property type="component" value="Unassembled WGS sequence"/>
</dbReference>
<protein>
    <submittedName>
        <fullName evidence="2">Uncharacterized protein</fullName>
    </submittedName>
</protein>
<organism evidence="2 3">
    <name type="scientific">Durusdinium trenchii</name>
    <dbReference type="NCBI Taxonomy" id="1381693"/>
    <lineage>
        <taxon>Eukaryota</taxon>
        <taxon>Sar</taxon>
        <taxon>Alveolata</taxon>
        <taxon>Dinophyceae</taxon>
        <taxon>Suessiales</taxon>
        <taxon>Symbiodiniaceae</taxon>
        <taxon>Durusdinium</taxon>
    </lineage>
</organism>
<evidence type="ECO:0000313" key="3">
    <source>
        <dbReference type="Proteomes" id="UP001642484"/>
    </source>
</evidence>
<comment type="caution">
    <text evidence="2">The sequence shown here is derived from an EMBL/GenBank/DDBJ whole genome shotgun (WGS) entry which is preliminary data.</text>
</comment>
<feature type="chain" id="PRO_5047357827" evidence="1">
    <location>
        <begin position="17"/>
        <end position="306"/>
    </location>
</feature>
<dbReference type="EMBL" id="CAXAMN010027139">
    <property type="protein sequence ID" value="CAK9108685.1"/>
    <property type="molecule type" value="Genomic_DNA"/>
</dbReference>